<keyword evidence="1" id="KW-0460">Magnesium</keyword>
<reference evidence="3" key="1">
    <citation type="submission" date="2022-12" db="EMBL/GenBank/DDBJ databases">
        <title>Reference genome sequencing for broad-spectrum identification of bacterial and archaeal isolates by mass spectrometry.</title>
        <authorList>
            <person name="Sekiguchi Y."/>
            <person name="Tourlousse D.M."/>
        </authorList>
    </citation>
    <scope>NUCLEOTIDE SEQUENCE</scope>
    <source>
        <strain evidence="3">ASRB1</strain>
    </source>
</reference>
<evidence type="ECO:0000256" key="1">
    <source>
        <dbReference type="RuleBase" id="RU365090"/>
    </source>
</evidence>
<keyword evidence="1" id="KW-0500">Molybdenum</keyword>
<dbReference type="SMART" id="SM00852">
    <property type="entry name" value="MoCF_biosynth"/>
    <property type="match status" value="1"/>
</dbReference>
<dbReference type="Pfam" id="PF02663">
    <property type="entry name" value="FmdE"/>
    <property type="match status" value="1"/>
</dbReference>
<accession>A0A9W6L8C9</accession>
<dbReference type="InterPro" id="IPR038987">
    <property type="entry name" value="MoeA-like"/>
</dbReference>
<dbReference type="Pfam" id="PF23475">
    <property type="entry name" value="zf-Tbcl_FmdE"/>
    <property type="match status" value="1"/>
</dbReference>
<evidence type="ECO:0000313" key="4">
    <source>
        <dbReference type="Proteomes" id="UP001144372"/>
    </source>
</evidence>
<comment type="catalytic activity">
    <reaction evidence="1">
        <text>adenylyl-molybdopterin + molybdate = Mo-molybdopterin + AMP + H(+)</text>
        <dbReference type="Rhea" id="RHEA:35047"/>
        <dbReference type="ChEBI" id="CHEBI:15378"/>
        <dbReference type="ChEBI" id="CHEBI:36264"/>
        <dbReference type="ChEBI" id="CHEBI:62727"/>
        <dbReference type="ChEBI" id="CHEBI:71302"/>
        <dbReference type="ChEBI" id="CHEBI:456215"/>
    </reaction>
</comment>
<comment type="pathway">
    <text evidence="1">Cofactor biosynthesis; molybdopterin biosynthesis.</text>
</comment>
<keyword evidence="1" id="KW-0501">Molybdenum cofactor biosynthesis</keyword>
<dbReference type="Pfam" id="PF00994">
    <property type="entry name" value="MoCF_biosynth"/>
    <property type="match status" value="1"/>
</dbReference>
<dbReference type="SUPFAM" id="SSF143555">
    <property type="entry name" value="FwdE-like"/>
    <property type="match status" value="1"/>
</dbReference>
<evidence type="ECO:0000313" key="3">
    <source>
        <dbReference type="EMBL" id="GLI35578.1"/>
    </source>
</evidence>
<gene>
    <name evidence="3" type="ORF">DAMNIGENAA_30110</name>
</gene>
<feature type="domain" description="MoaB/Mog" evidence="2">
    <location>
        <begin position="349"/>
        <end position="481"/>
    </location>
</feature>
<dbReference type="InterPro" id="IPR003814">
    <property type="entry name" value="FmdEsu_dom"/>
</dbReference>
<keyword evidence="4" id="KW-1185">Reference proteome</keyword>
<dbReference type="InterPro" id="IPR036425">
    <property type="entry name" value="MoaB/Mog-like_dom_sf"/>
</dbReference>
<sequence length="514" mass="55786">MGGFMVDLAGKHIPEGVLFDAISETPKDIPDAIQLLTPCTMGNGRLKVINLGRYALSLFDMHEGNGIRVFLDLQKLHAWPEIKTWLFQLKAKIDQDKLLEEIQRAGPDILGIQPIQVCAEHIGKPERRRIATCILCGEAYPAQDGGICRGCQGEGPYLNTGDQEKLHAGPPGLKALAVEDAMGKELLHDLTQIIPGKSKKPAFLHGQQINIGDLCRLQQMGRRHVYVLDDNLPESDWVHENDAALAFARAMAGEGVSFSGPPREGKVSFTAARSGLFVAETERMERFNLLSGVMCASLKSYTMVDEQCTLAGTRAIPLFLPRGDFHRALSILQKGPLFRVLPMRKARVGVLVTGNEIFEGLVEDKFIPIIMSKVESFGCTVVRSLIVPDACDDISRGIESLLQAGADLLVTTAGLSVDPDDVTRRGLADAGATDMLYGAPILPGAMTLLARIGKAQVIGVPACALYFKTTSFDLLLPRLLAGITIERSDLAKLGHGGLCMECKTCTYPKCPFGR</sequence>
<dbReference type="InterPro" id="IPR001453">
    <property type="entry name" value="MoaB/Mog_dom"/>
</dbReference>
<dbReference type="GO" id="GO:0006777">
    <property type="term" value="P:Mo-molybdopterin cofactor biosynthetic process"/>
    <property type="evidence" value="ECO:0007669"/>
    <property type="project" value="UniProtKB-UniRule"/>
</dbReference>
<dbReference type="Proteomes" id="UP001144372">
    <property type="component" value="Unassembled WGS sequence"/>
</dbReference>
<dbReference type="SUPFAM" id="SSF53218">
    <property type="entry name" value="Molybdenum cofactor biosynthesis proteins"/>
    <property type="match status" value="1"/>
</dbReference>
<protein>
    <recommendedName>
        <fullName evidence="1">Molybdopterin molybdenumtransferase</fullName>
        <ecNumber evidence="1">2.10.1.1</ecNumber>
    </recommendedName>
</protein>
<comment type="cofactor">
    <cofactor evidence="1">
        <name>Mg(2+)</name>
        <dbReference type="ChEBI" id="CHEBI:18420"/>
    </cofactor>
</comment>
<dbReference type="Gene3D" id="3.40.980.10">
    <property type="entry name" value="MoaB/Mog-like domain"/>
    <property type="match status" value="1"/>
</dbReference>
<keyword evidence="1" id="KW-0808">Transferase</keyword>
<dbReference type="GO" id="GO:0005829">
    <property type="term" value="C:cytosol"/>
    <property type="evidence" value="ECO:0007669"/>
    <property type="project" value="TreeGrafter"/>
</dbReference>
<dbReference type="GO" id="GO:0061599">
    <property type="term" value="F:molybdopterin molybdotransferase activity"/>
    <property type="evidence" value="ECO:0007669"/>
    <property type="project" value="UniProtKB-UniRule"/>
</dbReference>
<dbReference type="GO" id="GO:0046872">
    <property type="term" value="F:metal ion binding"/>
    <property type="evidence" value="ECO:0007669"/>
    <property type="project" value="UniProtKB-UniRule"/>
</dbReference>
<dbReference type="PANTHER" id="PTHR10192:SF28">
    <property type="entry name" value="MOLYBDOPTERIN MOLYBDENUMTRANSFERASE"/>
    <property type="match status" value="1"/>
</dbReference>
<comment type="caution">
    <text evidence="3">The sequence shown here is derived from an EMBL/GenBank/DDBJ whole genome shotgun (WGS) entry which is preliminary data.</text>
</comment>
<evidence type="ECO:0000259" key="2">
    <source>
        <dbReference type="SMART" id="SM00852"/>
    </source>
</evidence>
<proteinExistence type="inferred from homology"/>
<comment type="similarity">
    <text evidence="1">Belongs to the MoeA family.</text>
</comment>
<organism evidence="3 4">
    <name type="scientific">Desulforhabdus amnigena</name>
    <dbReference type="NCBI Taxonomy" id="40218"/>
    <lineage>
        <taxon>Bacteria</taxon>
        <taxon>Pseudomonadati</taxon>
        <taxon>Thermodesulfobacteriota</taxon>
        <taxon>Syntrophobacteria</taxon>
        <taxon>Syntrophobacterales</taxon>
        <taxon>Syntrophobacteraceae</taxon>
        <taxon>Desulforhabdus</taxon>
    </lineage>
</organism>
<dbReference type="EC" id="2.10.1.1" evidence="1"/>
<dbReference type="AlphaFoldDB" id="A0A9W6L8C9"/>
<dbReference type="InterPro" id="IPR057035">
    <property type="entry name" value="Znf-Tbcl_FmdE"/>
</dbReference>
<comment type="function">
    <text evidence="1">Catalyzes the insertion of molybdate into adenylated molybdopterin with the concomitant release of AMP.</text>
</comment>
<name>A0A9W6L8C9_9BACT</name>
<dbReference type="EMBL" id="BSDR01000001">
    <property type="protein sequence ID" value="GLI35578.1"/>
    <property type="molecule type" value="Genomic_DNA"/>
</dbReference>
<keyword evidence="1" id="KW-0479">Metal-binding</keyword>
<dbReference type="CDD" id="cd03522">
    <property type="entry name" value="MoeA_like"/>
    <property type="match status" value="1"/>
</dbReference>
<dbReference type="PANTHER" id="PTHR10192">
    <property type="entry name" value="MOLYBDOPTERIN BIOSYNTHESIS PROTEIN"/>
    <property type="match status" value="1"/>
</dbReference>
<dbReference type="Gene3D" id="3.30.60.80">
    <property type="match status" value="1"/>
</dbReference>
<dbReference type="Gene3D" id="3.30.1330.130">
    <property type="match status" value="1"/>
</dbReference>